<feature type="transmembrane region" description="Helical" evidence="1">
    <location>
        <begin position="92"/>
        <end position="115"/>
    </location>
</feature>
<accession>A0A0W0F686</accession>
<evidence type="ECO:0000256" key="1">
    <source>
        <dbReference type="SAM" id="Phobius"/>
    </source>
</evidence>
<sequence>MCTREIEWVVRMRLLSATEKYRYTRVADSDNSFLAFDLYESTQNSVDAVGSVSSGSYALNRAAVLVGELTCITFHSREQNPFHEKYKSDRPIVIMVRIFKSLFVIASFVVATIGAPTAAQKTGIDVGNELENINAGLMSPLAYSIDHLPTDPTQVTHSQTDDISKKLTTLASVLVNIDKDVLAVGTFTEDDGKYVIAELAQVQFKLNLCLDNLAAKASSTFSTDAACKSNVGQQLKGLYGAYDTISSHIFNASPTEQLKARAQSLADDGKGHFQQAVSAYGVN</sequence>
<protein>
    <submittedName>
        <fullName evidence="2">Uncharacterized protein</fullName>
    </submittedName>
</protein>
<proteinExistence type="predicted"/>
<dbReference type="Proteomes" id="UP000054988">
    <property type="component" value="Unassembled WGS sequence"/>
</dbReference>
<evidence type="ECO:0000313" key="2">
    <source>
        <dbReference type="EMBL" id="KTB31821.1"/>
    </source>
</evidence>
<keyword evidence="1" id="KW-0812">Transmembrane</keyword>
<reference evidence="2 3" key="1">
    <citation type="submission" date="2015-12" db="EMBL/GenBank/DDBJ databases">
        <title>Draft genome sequence of Moniliophthora roreri, the causal agent of frosty pod rot of cacao.</title>
        <authorList>
            <person name="Aime M.C."/>
            <person name="Diaz-Valderrama J.R."/>
            <person name="Kijpornyongpan T."/>
            <person name="Phillips-Mora W."/>
        </authorList>
    </citation>
    <scope>NUCLEOTIDE SEQUENCE [LARGE SCALE GENOMIC DNA]</scope>
    <source>
        <strain evidence="2 3">MCA 2952</strain>
    </source>
</reference>
<comment type="caution">
    <text evidence="2">The sequence shown here is derived from an EMBL/GenBank/DDBJ whole genome shotgun (WGS) entry which is preliminary data.</text>
</comment>
<dbReference type="AlphaFoldDB" id="A0A0W0F686"/>
<dbReference type="EMBL" id="LATX01002288">
    <property type="protein sequence ID" value="KTB31821.1"/>
    <property type="molecule type" value="Genomic_DNA"/>
</dbReference>
<name>A0A0W0F686_MONRR</name>
<organism evidence="2 3">
    <name type="scientific">Moniliophthora roreri</name>
    <name type="common">Frosty pod rot fungus</name>
    <name type="synonym">Monilia roreri</name>
    <dbReference type="NCBI Taxonomy" id="221103"/>
    <lineage>
        <taxon>Eukaryota</taxon>
        <taxon>Fungi</taxon>
        <taxon>Dikarya</taxon>
        <taxon>Basidiomycota</taxon>
        <taxon>Agaricomycotina</taxon>
        <taxon>Agaricomycetes</taxon>
        <taxon>Agaricomycetidae</taxon>
        <taxon>Agaricales</taxon>
        <taxon>Marasmiineae</taxon>
        <taxon>Marasmiaceae</taxon>
        <taxon>Moniliophthora</taxon>
    </lineage>
</organism>
<keyword evidence="1" id="KW-0472">Membrane</keyword>
<evidence type="ECO:0000313" key="3">
    <source>
        <dbReference type="Proteomes" id="UP000054988"/>
    </source>
</evidence>
<keyword evidence="1" id="KW-1133">Transmembrane helix</keyword>
<gene>
    <name evidence="2" type="ORF">WG66_15623</name>
</gene>